<feature type="chain" id="PRO_5019163888" evidence="1">
    <location>
        <begin position="22"/>
        <end position="122"/>
    </location>
</feature>
<reference evidence="2 3" key="1">
    <citation type="journal article" date="2018" name="Evol. Lett.">
        <title>Horizontal gene cluster transfer increased hallucinogenic mushroom diversity.</title>
        <authorList>
            <person name="Reynolds H.T."/>
            <person name="Vijayakumar V."/>
            <person name="Gluck-Thaler E."/>
            <person name="Korotkin H.B."/>
            <person name="Matheny P.B."/>
            <person name="Slot J.C."/>
        </authorList>
    </citation>
    <scope>NUCLEOTIDE SEQUENCE [LARGE SCALE GENOMIC DNA]</scope>
    <source>
        <strain evidence="2 3">SRW20</strain>
    </source>
</reference>
<evidence type="ECO:0000313" key="2">
    <source>
        <dbReference type="EMBL" id="PPQ96214.1"/>
    </source>
</evidence>
<gene>
    <name evidence="2" type="ORF">CVT26_005619</name>
</gene>
<name>A0A409XZK1_9AGAR</name>
<keyword evidence="3" id="KW-1185">Reference proteome</keyword>
<protein>
    <submittedName>
        <fullName evidence="2">Uncharacterized protein</fullName>
    </submittedName>
</protein>
<feature type="signal peptide" evidence="1">
    <location>
        <begin position="1"/>
        <end position="21"/>
    </location>
</feature>
<proteinExistence type="predicted"/>
<sequence length="122" mass="12678">MHPSPGIFFIITSLFGIAVRADLVAFTGSTCDGDEGKNVPCDDSCHLFTDRNSFVVLASGTHCVVIFEDTKCTVPVGLISNAGGGTCSRNVNTGTTMGSFRCSPNRVCDNAAAQLTSKPISG</sequence>
<organism evidence="2 3">
    <name type="scientific">Gymnopilus dilepis</name>
    <dbReference type="NCBI Taxonomy" id="231916"/>
    <lineage>
        <taxon>Eukaryota</taxon>
        <taxon>Fungi</taxon>
        <taxon>Dikarya</taxon>
        <taxon>Basidiomycota</taxon>
        <taxon>Agaricomycotina</taxon>
        <taxon>Agaricomycetes</taxon>
        <taxon>Agaricomycetidae</taxon>
        <taxon>Agaricales</taxon>
        <taxon>Agaricineae</taxon>
        <taxon>Hymenogastraceae</taxon>
        <taxon>Gymnopilus</taxon>
    </lineage>
</organism>
<dbReference type="OrthoDB" id="5429515at2759"/>
<keyword evidence="1" id="KW-0732">Signal</keyword>
<accession>A0A409XZK1</accession>
<dbReference type="InParanoid" id="A0A409XZK1"/>
<evidence type="ECO:0000313" key="3">
    <source>
        <dbReference type="Proteomes" id="UP000284706"/>
    </source>
</evidence>
<dbReference type="AlphaFoldDB" id="A0A409XZK1"/>
<comment type="caution">
    <text evidence="2">The sequence shown here is derived from an EMBL/GenBank/DDBJ whole genome shotgun (WGS) entry which is preliminary data.</text>
</comment>
<evidence type="ECO:0000256" key="1">
    <source>
        <dbReference type="SAM" id="SignalP"/>
    </source>
</evidence>
<dbReference type="Proteomes" id="UP000284706">
    <property type="component" value="Unassembled WGS sequence"/>
</dbReference>
<dbReference type="EMBL" id="NHYE01001388">
    <property type="protein sequence ID" value="PPQ96214.1"/>
    <property type="molecule type" value="Genomic_DNA"/>
</dbReference>